<evidence type="ECO:0000259" key="3">
    <source>
        <dbReference type="Pfam" id="PF01648"/>
    </source>
</evidence>
<gene>
    <name evidence="5" type="ORF">SAMN04488101_106252</name>
</gene>
<dbReference type="PANTHER" id="PTHR12215">
    <property type="entry name" value="PHOSPHOPANTETHEINE TRANSFERASE"/>
    <property type="match status" value="1"/>
</dbReference>
<dbReference type="GO" id="GO:0019878">
    <property type="term" value="P:lysine biosynthetic process via aminoadipic acid"/>
    <property type="evidence" value="ECO:0007669"/>
    <property type="project" value="TreeGrafter"/>
</dbReference>
<dbReference type="STRING" id="475255.SAMN04488101_106252"/>
<name>A0A1W2DDY9_9SPHI</name>
<dbReference type="Proteomes" id="UP000192678">
    <property type="component" value="Unassembled WGS sequence"/>
</dbReference>
<dbReference type="Pfam" id="PF22624">
    <property type="entry name" value="AASDHPPT_N"/>
    <property type="match status" value="1"/>
</dbReference>
<reference evidence="5 6" key="1">
    <citation type="submission" date="2017-04" db="EMBL/GenBank/DDBJ databases">
        <authorList>
            <person name="Afonso C.L."/>
            <person name="Miller P.J."/>
            <person name="Scott M.A."/>
            <person name="Spackman E."/>
            <person name="Goraichik I."/>
            <person name="Dimitrov K.M."/>
            <person name="Suarez D.L."/>
            <person name="Swayne D.E."/>
        </authorList>
    </citation>
    <scope>NUCLEOTIDE SEQUENCE [LARGE SCALE GENOMIC DNA]</scope>
    <source>
        <strain evidence="5 6">DSM 19625</strain>
    </source>
</reference>
<evidence type="ECO:0000313" key="5">
    <source>
        <dbReference type="EMBL" id="SMC95725.1"/>
    </source>
</evidence>
<dbReference type="GO" id="GO:0000287">
    <property type="term" value="F:magnesium ion binding"/>
    <property type="evidence" value="ECO:0007669"/>
    <property type="project" value="InterPro"/>
</dbReference>
<sequence length="240" mass="27621">MIDLPAGDINWLTFKKEACLIKDRETHLFKIEVDTYFDLIQDTYIDILNDQEITKASRFLKTKDAESYIVTRYVLRNLLAHFVLIPPADIHFHFSSDKKPKVDGIEFNISHSGNFIIIAISLAPIGIDIEFINQNFDFDPLMNAIFNEEESSLINKNADRLLWFYVLWTRKEAILKASGEGLTEDLTKLNVVAPIVGRFDTYFEVKSLLLDQNYVIGLATEVPDSTIHYWNFQPPSLILS</sequence>
<dbReference type="GO" id="GO:0008897">
    <property type="term" value="F:holo-[acyl-carrier-protein] synthase activity"/>
    <property type="evidence" value="ECO:0007669"/>
    <property type="project" value="InterPro"/>
</dbReference>
<dbReference type="Gene3D" id="3.90.470.20">
    <property type="entry name" value="4'-phosphopantetheinyl transferase domain"/>
    <property type="match status" value="2"/>
</dbReference>
<feature type="domain" description="4'-phosphopantetheinyl transferase" evidence="3">
    <location>
        <begin position="124"/>
        <end position="204"/>
    </location>
</feature>
<dbReference type="PANTHER" id="PTHR12215:SF10">
    <property type="entry name" value="L-AMINOADIPATE-SEMIALDEHYDE DEHYDROGENASE-PHOSPHOPANTETHEINYL TRANSFERASE"/>
    <property type="match status" value="1"/>
</dbReference>
<feature type="domain" description="4'-phosphopantetheinyl transferase N-terminal" evidence="4">
    <location>
        <begin position="45"/>
        <end position="119"/>
    </location>
</feature>
<evidence type="ECO:0000256" key="1">
    <source>
        <dbReference type="ARBA" id="ARBA00010990"/>
    </source>
</evidence>
<dbReference type="InterPro" id="IPR050559">
    <property type="entry name" value="P-Pant_transferase_sf"/>
</dbReference>
<comment type="similarity">
    <text evidence="1">Belongs to the P-Pant transferase superfamily. Gsp/Sfp/HetI/AcpT family.</text>
</comment>
<dbReference type="OrthoDB" id="9808281at2"/>
<dbReference type="Pfam" id="PF01648">
    <property type="entry name" value="ACPS"/>
    <property type="match status" value="1"/>
</dbReference>
<dbReference type="InterPro" id="IPR008278">
    <property type="entry name" value="4-PPantetheinyl_Trfase_dom"/>
</dbReference>
<dbReference type="RefSeq" id="WP_084289848.1">
    <property type="nucleotide sequence ID" value="NZ_FWYB01000006.1"/>
</dbReference>
<keyword evidence="6" id="KW-1185">Reference proteome</keyword>
<evidence type="ECO:0000259" key="4">
    <source>
        <dbReference type="Pfam" id="PF22624"/>
    </source>
</evidence>
<protein>
    <submittedName>
        <fullName evidence="5">4'-phosphopantetheinyl transferase</fullName>
    </submittedName>
</protein>
<dbReference type="SUPFAM" id="SSF56214">
    <property type="entry name" value="4'-phosphopantetheinyl transferase"/>
    <property type="match status" value="2"/>
</dbReference>
<dbReference type="GO" id="GO:0005829">
    <property type="term" value="C:cytosol"/>
    <property type="evidence" value="ECO:0007669"/>
    <property type="project" value="TreeGrafter"/>
</dbReference>
<dbReference type="AlphaFoldDB" id="A0A1W2DDY9"/>
<organism evidence="5 6">
    <name type="scientific">Pedobacter nyackensis</name>
    <dbReference type="NCBI Taxonomy" id="475255"/>
    <lineage>
        <taxon>Bacteria</taxon>
        <taxon>Pseudomonadati</taxon>
        <taxon>Bacteroidota</taxon>
        <taxon>Sphingobacteriia</taxon>
        <taxon>Sphingobacteriales</taxon>
        <taxon>Sphingobacteriaceae</taxon>
        <taxon>Pedobacter</taxon>
    </lineage>
</organism>
<accession>A0A1W2DDY9</accession>
<dbReference type="InterPro" id="IPR055066">
    <property type="entry name" value="AASDHPPT_N"/>
</dbReference>
<keyword evidence="2 5" id="KW-0808">Transferase</keyword>
<proteinExistence type="inferred from homology"/>
<dbReference type="EMBL" id="FWYB01000006">
    <property type="protein sequence ID" value="SMC95725.1"/>
    <property type="molecule type" value="Genomic_DNA"/>
</dbReference>
<evidence type="ECO:0000313" key="6">
    <source>
        <dbReference type="Proteomes" id="UP000192678"/>
    </source>
</evidence>
<dbReference type="InterPro" id="IPR037143">
    <property type="entry name" value="4-PPantetheinyl_Trfase_dom_sf"/>
</dbReference>
<evidence type="ECO:0000256" key="2">
    <source>
        <dbReference type="ARBA" id="ARBA00022679"/>
    </source>
</evidence>